<protein>
    <submittedName>
        <fullName evidence="8">Type 2 phosphatidic acid phosphatase</fullName>
    </submittedName>
</protein>
<dbReference type="GO" id="GO:0006644">
    <property type="term" value="P:phospholipid metabolic process"/>
    <property type="evidence" value="ECO:0007669"/>
    <property type="project" value="InterPro"/>
</dbReference>
<dbReference type="GO" id="GO:0016020">
    <property type="term" value="C:membrane"/>
    <property type="evidence" value="ECO:0007669"/>
    <property type="project" value="UniProtKB-SubCell"/>
</dbReference>
<dbReference type="Gene3D" id="1.20.144.10">
    <property type="entry name" value="Phosphatidic acid phosphatase type 2/haloperoxidase"/>
    <property type="match status" value="1"/>
</dbReference>
<evidence type="ECO:0000313" key="9">
    <source>
        <dbReference type="Proteomes" id="UP001472866"/>
    </source>
</evidence>
<comment type="similarity">
    <text evidence="2">Belongs to the PA-phosphatase related phosphoesterase family.</text>
</comment>
<keyword evidence="9" id="KW-1185">Reference proteome</keyword>
<feature type="transmembrane region" description="Helical" evidence="6">
    <location>
        <begin position="123"/>
        <end position="144"/>
    </location>
</feature>
<feature type="domain" description="Phosphatidic acid phosphatase type 2/haloperoxidase" evidence="7">
    <location>
        <begin position="124"/>
        <end position="266"/>
    </location>
</feature>
<evidence type="ECO:0000256" key="3">
    <source>
        <dbReference type="ARBA" id="ARBA00022692"/>
    </source>
</evidence>
<dbReference type="PANTHER" id="PTHR10165">
    <property type="entry name" value="LIPID PHOSPHATE PHOSPHATASE"/>
    <property type="match status" value="1"/>
</dbReference>
<dbReference type="InterPro" id="IPR036938">
    <property type="entry name" value="PAP2/HPO_sf"/>
</dbReference>
<reference evidence="8 9" key="1">
    <citation type="submission" date="2024-03" db="EMBL/GenBank/DDBJ databases">
        <title>Complete genome sequence of the green alga Chloropicon roscoffensis RCC1871.</title>
        <authorList>
            <person name="Lemieux C."/>
            <person name="Pombert J.-F."/>
            <person name="Otis C."/>
            <person name="Turmel M."/>
        </authorList>
    </citation>
    <scope>NUCLEOTIDE SEQUENCE [LARGE SCALE GENOMIC DNA]</scope>
    <source>
        <strain evidence="8 9">RCC1871</strain>
    </source>
</reference>
<comment type="subcellular location">
    <subcellularLocation>
        <location evidence="1">Membrane</location>
        <topology evidence="1">Multi-pass membrane protein</topology>
    </subcellularLocation>
</comment>
<keyword evidence="5 6" id="KW-0472">Membrane</keyword>
<keyword evidence="4 6" id="KW-1133">Transmembrane helix</keyword>
<dbReference type="SMART" id="SM00014">
    <property type="entry name" value="acidPPc"/>
    <property type="match status" value="1"/>
</dbReference>
<dbReference type="PANTHER" id="PTHR10165:SF35">
    <property type="entry name" value="RE23632P"/>
    <property type="match status" value="1"/>
</dbReference>
<feature type="transmembrane region" description="Helical" evidence="6">
    <location>
        <begin position="90"/>
        <end position="111"/>
    </location>
</feature>
<gene>
    <name evidence="8" type="ORF">HKI87_16g83660</name>
</gene>
<feature type="transmembrane region" description="Helical" evidence="6">
    <location>
        <begin position="39"/>
        <end position="58"/>
    </location>
</feature>
<evidence type="ECO:0000256" key="5">
    <source>
        <dbReference type="ARBA" id="ARBA00023136"/>
    </source>
</evidence>
<dbReference type="Proteomes" id="UP001472866">
    <property type="component" value="Chromosome 16"/>
</dbReference>
<evidence type="ECO:0000256" key="6">
    <source>
        <dbReference type="SAM" id="Phobius"/>
    </source>
</evidence>
<dbReference type="InterPro" id="IPR000326">
    <property type="entry name" value="PAP2/HPO"/>
</dbReference>
<evidence type="ECO:0000259" key="7">
    <source>
        <dbReference type="SMART" id="SM00014"/>
    </source>
</evidence>
<proteinExistence type="inferred from homology"/>
<evidence type="ECO:0000313" key="8">
    <source>
        <dbReference type="EMBL" id="WZN66796.1"/>
    </source>
</evidence>
<feature type="transmembrane region" description="Helical" evidence="6">
    <location>
        <begin position="247"/>
        <end position="266"/>
    </location>
</feature>
<sequence length="280" mass="31774">MDLSEQEMLTFRSDSRKTLKSGGSRSEYRYRIVENATKWSYVADWSFVIFLIFVSVYFDPAPVFEKYITQGELDSGTYSYPLRPNSFPSWALLPACILFPCLVITCCLKIVKRSPPGQLHHALLGLFMSLGFTNALTCFLKLMIGRPRPDFMARCFDGNVPDPVPWIRPGYPDCTGDPGVIAEGRRSFPSGHSSMSFSSMWYLSLFLVNFLDTFDEDGHPWKLFVASLPSCGAVFVAASRVSDYWHHPTDVLAGSILGIIVAYVSYKQQHYKVHYHLDHY</sequence>
<dbReference type="GO" id="GO:0008195">
    <property type="term" value="F:phosphatidate phosphatase activity"/>
    <property type="evidence" value="ECO:0007669"/>
    <property type="project" value="TreeGrafter"/>
</dbReference>
<evidence type="ECO:0000256" key="2">
    <source>
        <dbReference type="ARBA" id="ARBA00008816"/>
    </source>
</evidence>
<accession>A0AAX4PLL0</accession>
<dbReference type="AlphaFoldDB" id="A0AAX4PLL0"/>
<dbReference type="CDD" id="cd03390">
    <property type="entry name" value="PAP2_containing_1_like"/>
    <property type="match status" value="1"/>
</dbReference>
<dbReference type="SUPFAM" id="SSF48317">
    <property type="entry name" value="Acid phosphatase/Vanadium-dependent haloperoxidase"/>
    <property type="match status" value="1"/>
</dbReference>
<keyword evidence="3 6" id="KW-0812">Transmembrane</keyword>
<dbReference type="InterPro" id="IPR043216">
    <property type="entry name" value="PAP-like"/>
</dbReference>
<name>A0AAX4PLL0_9CHLO</name>
<evidence type="ECO:0000256" key="4">
    <source>
        <dbReference type="ARBA" id="ARBA00022989"/>
    </source>
</evidence>
<dbReference type="Pfam" id="PF01569">
    <property type="entry name" value="PAP2"/>
    <property type="match status" value="1"/>
</dbReference>
<organism evidence="8 9">
    <name type="scientific">Chloropicon roscoffensis</name>
    <dbReference type="NCBI Taxonomy" id="1461544"/>
    <lineage>
        <taxon>Eukaryota</taxon>
        <taxon>Viridiplantae</taxon>
        <taxon>Chlorophyta</taxon>
        <taxon>Chloropicophyceae</taxon>
        <taxon>Chloropicales</taxon>
        <taxon>Chloropicaceae</taxon>
        <taxon>Chloropicon</taxon>
    </lineage>
</organism>
<dbReference type="EMBL" id="CP151516">
    <property type="protein sequence ID" value="WZN66796.1"/>
    <property type="molecule type" value="Genomic_DNA"/>
</dbReference>
<evidence type="ECO:0000256" key="1">
    <source>
        <dbReference type="ARBA" id="ARBA00004141"/>
    </source>
</evidence>
<dbReference type="GO" id="GO:0046839">
    <property type="term" value="P:phospholipid dephosphorylation"/>
    <property type="evidence" value="ECO:0007669"/>
    <property type="project" value="TreeGrafter"/>
</dbReference>